<feature type="compositionally biased region" description="Acidic residues" evidence="4">
    <location>
        <begin position="139"/>
        <end position="159"/>
    </location>
</feature>
<evidence type="ECO:0000313" key="7">
    <source>
        <dbReference type="EMBL" id="ORY98749.1"/>
    </source>
</evidence>
<feature type="coiled-coil region" evidence="3">
    <location>
        <begin position="241"/>
        <end position="272"/>
    </location>
</feature>
<feature type="compositionally biased region" description="Basic and acidic residues" evidence="4">
    <location>
        <begin position="69"/>
        <end position="80"/>
    </location>
</feature>
<organism evidence="7 8">
    <name type="scientific">Syncephalastrum racemosum</name>
    <name type="common">Filamentous fungus</name>
    <dbReference type="NCBI Taxonomy" id="13706"/>
    <lineage>
        <taxon>Eukaryota</taxon>
        <taxon>Fungi</taxon>
        <taxon>Fungi incertae sedis</taxon>
        <taxon>Mucoromycota</taxon>
        <taxon>Mucoromycotina</taxon>
        <taxon>Mucoromycetes</taxon>
        <taxon>Mucorales</taxon>
        <taxon>Syncephalastraceae</taxon>
        <taxon>Syncephalastrum</taxon>
    </lineage>
</organism>
<evidence type="ECO:0000256" key="1">
    <source>
        <dbReference type="ARBA" id="ARBA00008966"/>
    </source>
</evidence>
<feature type="compositionally biased region" description="Basic and acidic residues" evidence="4">
    <location>
        <begin position="438"/>
        <end position="454"/>
    </location>
</feature>
<feature type="domain" description="AATF leucine zipper-containing" evidence="6">
    <location>
        <begin position="195"/>
        <end position="325"/>
    </location>
</feature>
<feature type="region of interest" description="Disordered" evidence="4">
    <location>
        <begin position="436"/>
        <end position="460"/>
    </location>
</feature>
<keyword evidence="3" id="KW-0175">Coiled coil</keyword>
<dbReference type="STRING" id="13706.A0A1X2HI88"/>
<dbReference type="InterPro" id="IPR012617">
    <property type="entry name" value="AATF_C"/>
</dbReference>
<dbReference type="EMBL" id="MCGN01000003">
    <property type="protein sequence ID" value="ORY98749.1"/>
    <property type="molecule type" value="Genomic_DNA"/>
</dbReference>
<comment type="similarity">
    <text evidence="1">Belongs to the AATF family.</text>
</comment>
<dbReference type="Pfam" id="PF13339">
    <property type="entry name" value="AATF-Che1"/>
    <property type="match status" value="1"/>
</dbReference>
<evidence type="ECO:0000313" key="8">
    <source>
        <dbReference type="Proteomes" id="UP000242180"/>
    </source>
</evidence>
<evidence type="ECO:0000256" key="2">
    <source>
        <dbReference type="ARBA" id="ARBA00013850"/>
    </source>
</evidence>
<gene>
    <name evidence="7" type="ORF">BCR43DRAFT_206026</name>
</gene>
<dbReference type="PANTHER" id="PTHR15565:SF0">
    <property type="entry name" value="PROTEIN AATF"/>
    <property type="match status" value="1"/>
</dbReference>
<feature type="region of interest" description="Disordered" evidence="4">
    <location>
        <begin position="1"/>
        <end position="170"/>
    </location>
</feature>
<evidence type="ECO:0000259" key="6">
    <source>
        <dbReference type="Pfam" id="PF13339"/>
    </source>
</evidence>
<dbReference type="GO" id="GO:0005730">
    <property type="term" value="C:nucleolus"/>
    <property type="evidence" value="ECO:0007669"/>
    <property type="project" value="TreeGrafter"/>
</dbReference>
<reference evidence="7 8" key="1">
    <citation type="submission" date="2016-07" db="EMBL/GenBank/DDBJ databases">
        <title>Pervasive Adenine N6-methylation of Active Genes in Fungi.</title>
        <authorList>
            <consortium name="DOE Joint Genome Institute"/>
            <person name="Mondo S.J."/>
            <person name="Dannebaum R.O."/>
            <person name="Kuo R.C."/>
            <person name="Labutti K."/>
            <person name="Haridas S."/>
            <person name="Kuo A."/>
            <person name="Salamov A."/>
            <person name="Ahrendt S.R."/>
            <person name="Lipzen A."/>
            <person name="Sullivan W."/>
            <person name="Andreopoulos W.B."/>
            <person name="Clum A."/>
            <person name="Lindquist E."/>
            <person name="Daum C."/>
            <person name="Ramamoorthy G.K."/>
            <person name="Gryganskyi A."/>
            <person name="Culley D."/>
            <person name="Magnuson J.K."/>
            <person name="James T.Y."/>
            <person name="O'Malley M.A."/>
            <person name="Stajich J.E."/>
            <person name="Spatafora J.W."/>
            <person name="Visel A."/>
            <person name="Grigoriev I.V."/>
        </authorList>
    </citation>
    <scope>NUCLEOTIDE SEQUENCE [LARGE SCALE GENOMIC DNA]</scope>
    <source>
        <strain evidence="7 8">NRRL 2496</strain>
    </source>
</reference>
<dbReference type="Proteomes" id="UP000242180">
    <property type="component" value="Unassembled WGS sequence"/>
</dbReference>
<dbReference type="FunCoup" id="A0A1X2HI88">
    <property type="interactions" value="548"/>
</dbReference>
<sequence>MASKRSLADQIADLETTAPKDYDPEDIHEPLNDRDLDTSYNEEEEEASREHYVKVGKSSLRNQQAFLLDDPRYEGKKASRQDLYSSDEDDNDNDNDDDIAVPSDSDDNDNDKDDDDDDDEIPYDDEQQDDSHAQVSGSESDEQDNQSSDEDIEEESEDEGKEKEEVDEHVQDELRRIQEEEKSMMAKMSQSAQADVEKGQHVREQLSLWEKFLESRIRIQKAMEIANQLPQHTVWTQYADDKQIDKDLRSARRELQETMDELIDLRTGLLAEIDAVETVDIDFNSRKRSLEDDDAYVDALWEDISQINDVFLPFRDSTLEKWSNKVQAASGSTKKFKAFDQNVVTQISNILSDKQGLVRRTQLQRAEYKILGKPEIAEAEDSEEQLNGQKVDHHLSNYDVEIFDDNDFYQQQLRELIEARMVDSDDPIAMGVRWAARKSAEVKKKKKQQGDKSSKGRKLK</sequence>
<feature type="compositionally biased region" description="Basic and acidic residues" evidence="4">
    <location>
        <begin position="18"/>
        <end position="37"/>
    </location>
</feature>
<feature type="compositionally biased region" description="Basic and acidic residues" evidence="4">
    <location>
        <begin position="160"/>
        <end position="170"/>
    </location>
</feature>
<name>A0A1X2HI88_SYNRA</name>
<evidence type="ECO:0000256" key="3">
    <source>
        <dbReference type="SAM" id="Coils"/>
    </source>
</evidence>
<dbReference type="InterPro" id="IPR039223">
    <property type="entry name" value="AATF/Bfr2"/>
</dbReference>
<evidence type="ECO:0000256" key="4">
    <source>
        <dbReference type="SAM" id="MobiDB-lite"/>
    </source>
</evidence>
<protein>
    <recommendedName>
        <fullName evidence="2">Protein BFR2</fullName>
    </recommendedName>
</protein>
<dbReference type="GO" id="GO:0000462">
    <property type="term" value="P:maturation of SSU-rRNA from tricistronic rRNA transcript (SSU-rRNA, 5.8S rRNA, LSU-rRNA)"/>
    <property type="evidence" value="ECO:0007669"/>
    <property type="project" value="TreeGrafter"/>
</dbReference>
<keyword evidence="8" id="KW-1185">Reference proteome</keyword>
<accession>A0A1X2HI88</accession>
<feature type="compositionally biased region" description="Acidic residues" evidence="4">
    <location>
        <begin position="85"/>
        <end position="128"/>
    </location>
</feature>
<evidence type="ECO:0000259" key="5">
    <source>
        <dbReference type="Pfam" id="PF08164"/>
    </source>
</evidence>
<dbReference type="OMA" id="INFMAPN"/>
<dbReference type="OrthoDB" id="5783963at2759"/>
<dbReference type="PANTHER" id="PTHR15565">
    <property type="entry name" value="AATF PROTEIN APOPTOSIS ANTAGONIZING TRANSCRIPTION FACTOR"/>
    <property type="match status" value="1"/>
</dbReference>
<dbReference type="AlphaFoldDB" id="A0A1X2HI88"/>
<proteinExistence type="inferred from homology"/>
<feature type="domain" description="Apoptosis-antagonizing transcription factor C-terminal" evidence="5">
    <location>
        <begin position="409"/>
        <end position="460"/>
    </location>
</feature>
<comment type="caution">
    <text evidence="7">The sequence shown here is derived from an EMBL/GenBank/DDBJ whole genome shotgun (WGS) entry which is preliminary data.</text>
</comment>
<dbReference type="InParanoid" id="A0A1X2HI88"/>
<dbReference type="InterPro" id="IPR025160">
    <property type="entry name" value="AATF"/>
</dbReference>
<dbReference type="Pfam" id="PF08164">
    <property type="entry name" value="TRAUB"/>
    <property type="match status" value="1"/>
</dbReference>